<feature type="region of interest" description="Disordered" evidence="1">
    <location>
        <begin position="1"/>
        <end position="38"/>
    </location>
</feature>
<evidence type="ECO:0000256" key="1">
    <source>
        <dbReference type="SAM" id="MobiDB-lite"/>
    </source>
</evidence>
<evidence type="ECO:0000259" key="2">
    <source>
        <dbReference type="Pfam" id="PF20178"/>
    </source>
</evidence>
<accession>A0AAU8LBK4</accession>
<organism evidence="4">
    <name type="scientific">Pseudomonas syringae CC1417</name>
    <dbReference type="NCBI Taxonomy" id="1357272"/>
    <lineage>
        <taxon>Bacteria</taxon>
        <taxon>Pseudomonadati</taxon>
        <taxon>Pseudomonadota</taxon>
        <taxon>Gammaproteobacteria</taxon>
        <taxon>Pseudomonadales</taxon>
        <taxon>Pseudomonadaceae</taxon>
        <taxon>Pseudomonas</taxon>
        <taxon>Pseudomonas syringae</taxon>
    </lineage>
</organism>
<dbReference type="AlphaFoldDB" id="A0AAU8LBK4"/>
<feature type="domain" description="Dermonecrotic toxin N-terminal" evidence="2">
    <location>
        <begin position="390"/>
        <end position="645"/>
    </location>
</feature>
<evidence type="ECO:0000313" key="4">
    <source>
        <dbReference type="EMBL" id="XCN65958.1"/>
    </source>
</evidence>
<dbReference type="InterPro" id="IPR046673">
    <property type="entry name" value="ToxA_N"/>
</dbReference>
<dbReference type="InterPro" id="IPR049002">
    <property type="entry name" value="Stv"/>
</dbReference>
<reference evidence="4" key="1">
    <citation type="journal article" date="2014" name="Genome Announc.">
        <title>Draft Genome Sequences of a Phylogenetically Diverse Suite of Pseudomonas syringae Strains from Multiple Source Populations.</title>
        <authorList>
            <person name="Baltrus D.A."/>
            <person name="Yourstone S."/>
            <person name="Lind A."/>
            <person name="Guilbaud C."/>
            <person name="Sands D.C."/>
            <person name="Jones C.D."/>
            <person name="Morris C.E."/>
            <person name="Dangl J.L."/>
        </authorList>
    </citation>
    <scope>NUCLEOTIDE SEQUENCE</scope>
    <source>
        <strain evidence="4">CC1417</strain>
    </source>
</reference>
<feature type="compositionally biased region" description="Pro residues" evidence="1">
    <location>
        <begin position="21"/>
        <end position="34"/>
    </location>
</feature>
<evidence type="ECO:0000259" key="3">
    <source>
        <dbReference type="Pfam" id="PF21527"/>
    </source>
</evidence>
<reference evidence="4" key="2">
    <citation type="submission" date="2024-07" db="EMBL/GenBank/DDBJ databases">
        <title>A complete genome sequence for Pseudomonas syringae CC1417.</title>
        <authorList>
            <person name="Baltrus D.A."/>
        </authorList>
    </citation>
    <scope>NUCLEOTIDE SEQUENCE</scope>
    <source>
        <strain evidence="4">CC1417</strain>
    </source>
</reference>
<protein>
    <submittedName>
        <fullName evidence="4">DUF6543 domain-containing protein</fullName>
    </submittedName>
</protein>
<feature type="domain" description="Dermonecrotic toxin N-terminal" evidence="2">
    <location>
        <begin position="77"/>
        <end position="314"/>
    </location>
</feature>
<dbReference type="Pfam" id="PF20178">
    <property type="entry name" value="ToxA_N"/>
    <property type="match status" value="2"/>
</dbReference>
<name>A0AAU8LBK4_PSESX</name>
<dbReference type="EMBL" id="CP159362">
    <property type="protein sequence ID" value="XCN65958.1"/>
    <property type="molecule type" value="Genomic_DNA"/>
</dbReference>
<dbReference type="Pfam" id="PF21527">
    <property type="entry name" value="Stv"/>
    <property type="match status" value="1"/>
</dbReference>
<proteinExistence type="predicted"/>
<dbReference type="RefSeq" id="WP_024695806.1">
    <property type="nucleotide sequence ID" value="NZ_CP159362.1"/>
</dbReference>
<feature type="domain" description="Putative adhesin Stv" evidence="3">
    <location>
        <begin position="892"/>
        <end position="1057"/>
    </location>
</feature>
<feature type="region of interest" description="Disordered" evidence="1">
    <location>
        <begin position="821"/>
        <end position="840"/>
    </location>
</feature>
<gene>
    <name evidence="4" type="ORF">N011_15740</name>
</gene>
<feature type="compositionally biased region" description="Pro residues" evidence="1">
    <location>
        <begin position="1"/>
        <end position="10"/>
    </location>
</feature>
<sequence length="1084" mass="120469">MNDPHNPLPPDISLHASAPPSELPSEPPAAPDQPPARVDPDQAIEQRLKALRKSPGFALIADSTLLLKACQLDMDAPLSRRHYVREQLASYLKNKTGLALDPDQLHITFSNEAHPEVNDDGREHDEIRLSLTEVALTSFDPPRYMALYRSTLKDIPLTDGLPSVGASEVFKLIANAPWTRDYATALETFWSRHRATYRALSRLGFLDTLARQYARGQISRYGYFLTLDALGLNDFPSDASVLEQSGRGMQAQVRMLAFNGKRVPGIFQVSSNDTSHSFIHVPGSKGPVVEYTSNEPQQMTRNLLAALNDSGLQEHAFHLLGHEEKTVPAVDSTWVEGDVFTELAQAQEYLANELLGEERYDHFDYLRPVARGLTLASAVDLWQSRPPVLKQLPMPSKLAAQVMARYLKEHGLEHDPDHVFVAYRRGTSTTALGDARTPPIQVSTPDERPMSLSNALVTQYRVQTPVGYLDHGGATVVFLDTTGQGTWREDQALELDPRALEEHLKTIDFLQLMTERLNAFWVQNKTDIEQAFRSLFISQALIALKQERLSRSGLELIVTALSTDRKMPWHSVSFYVQGALLDALMTQSTGLLVLEQPGLPIVLYQAGHPKAFMEFADEDALNRYLRVATADTEWRETVLRHVPLRHQARLNYLLRVWGGVKTPIPAASALRPWTDPIYNPDTHKAVQHVWHRQALEGSPFTFLHQLLEQHALMDAQDQIVTSAQLSLSEWTQRLNHLQILLAPMAVLLTPALIASLATEIGITSLNIASANLPGSRYAEKNQALLATLSLALMHLGPRTPRLLRSINRLVKPARQATRMVSQVSKTFKGPSTRASASMSGRPTRLETFFHTEALLKRWTLAGNPHLGGVPVHAWKLGRRFLLWTSDRGQARTLVVSTHGHYLPWASSVKIPNGTELRTYAPHGYELVDPMLHNIVSNRTLPFAISNSAGNTPVALAPSLAPLVMTDKLMAGTSLLGRFKNYSLAKFQTLHNEPYGDIANIVRNANASPLLGHLPPTPMDVLTVRNRFGMPSPTLADLFSTLSAQGIHYEKILLVHCRCAAIAAMLQRAPVYRAPTFKPAIVKMP</sequence>